<organism evidence="1 2">
    <name type="scientific">Faecalibacterium prausnitzii</name>
    <dbReference type="NCBI Taxonomy" id="853"/>
    <lineage>
        <taxon>Bacteria</taxon>
        <taxon>Bacillati</taxon>
        <taxon>Bacillota</taxon>
        <taxon>Clostridia</taxon>
        <taxon>Eubacteriales</taxon>
        <taxon>Oscillospiraceae</taxon>
        <taxon>Faecalibacterium</taxon>
    </lineage>
</organism>
<accession>A0A6L5TFD2</accession>
<protein>
    <submittedName>
        <fullName evidence="1">Uncharacterized protein</fullName>
    </submittedName>
</protein>
<comment type="caution">
    <text evidence="1">The sequence shown here is derived from an EMBL/GenBank/DDBJ whole genome shotgun (WGS) entry which is preliminary data.</text>
</comment>
<reference evidence="1 2" key="1">
    <citation type="journal article" date="2019" name="Nat. Med.">
        <title>A library of human gut bacterial isolates paired with longitudinal multiomics data enables mechanistic microbiome research.</title>
        <authorList>
            <person name="Poyet M."/>
            <person name="Groussin M."/>
            <person name="Gibbons S.M."/>
            <person name="Avila-Pacheco J."/>
            <person name="Jiang X."/>
            <person name="Kearney S.M."/>
            <person name="Perrotta A.R."/>
            <person name="Berdy B."/>
            <person name="Zhao S."/>
            <person name="Lieberman T.D."/>
            <person name="Swanson P.K."/>
            <person name="Smith M."/>
            <person name="Roesemann S."/>
            <person name="Alexander J.E."/>
            <person name="Rich S.A."/>
            <person name="Livny J."/>
            <person name="Vlamakis H."/>
            <person name="Clish C."/>
            <person name="Bullock K."/>
            <person name="Deik A."/>
            <person name="Scott J."/>
            <person name="Pierce K.A."/>
            <person name="Xavier R.J."/>
            <person name="Alm E.J."/>
        </authorList>
    </citation>
    <scope>NUCLEOTIDE SEQUENCE [LARGE SCALE GENOMIC DNA]</scope>
    <source>
        <strain evidence="1 2">BIOML-B9</strain>
    </source>
</reference>
<name>A0A6L5TFD2_9FIRM</name>
<gene>
    <name evidence="1" type="ORF">GKD85_01600</name>
</gene>
<sequence length="88" mass="9556">MEVIRHPTTGGVPVEFQFRASGSRFLVKNFTSGYITCGILDAEVTIPANTSQVIATRLIPRTSDMTDKVTVTANETSAMGVEVQCLDY</sequence>
<evidence type="ECO:0000313" key="1">
    <source>
        <dbReference type="EMBL" id="MSC79530.1"/>
    </source>
</evidence>
<dbReference type="EMBL" id="WKQE01000001">
    <property type="protein sequence ID" value="MSC79530.1"/>
    <property type="molecule type" value="Genomic_DNA"/>
</dbReference>
<dbReference type="AlphaFoldDB" id="A0A6L5TFD2"/>
<proteinExistence type="predicted"/>
<evidence type="ECO:0000313" key="2">
    <source>
        <dbReference type="Proteomes" id="UP000477010"/>
    </source>
</evidence>
<dbReference type="Proteomes" id="UP000477010">
    <property type="component" value="Unassembled WGS sequence"/>
</dbReference>
<dbReference type="RefSeq" id="WP_154251558.1">
    <property type="nucleotide sequence ID" value="NZ_WKPZ01000001.1"/>
</dbReference>